<dbReference type="GO" id="GO:0022857">
    <property type="term" value="F:transmembrane transporter activity"/>
    <property type="evidence" value="ECO:0007669"/>
    <property type="project" value="TreeGrafter"/>
</dbReference>
<dbReference type="InterPro" id="IPR025857">
    <property type="entry name" value="MacB_PCD"/>
</dbReference>
<keyword evidence="5 7" id="KW-0472">Membrane</keyword>
<feature type="domain" description="ABC3 transporter permease C-terminal" evidence="8">
    <location>
        <begin position="313"/>
        <end position="430"/>
    </location>
</feature>
<evidence type="ECO:0000259" key="8">
    <source>
        <dbReference type="Pfam" id="PF02687"/>
    </source>
</evidence>
<keyword evidence="3 7" id="KW-0812">Transmembrane</keyword>
<feature type="transmembrane region" description="Helical" evidence="7">
    <location>
        <begin position="306"/>
        <end position="329"/>
    </location>
</feature>
<evidence type="ECO:0000256" key="7">
    <source>
        <dbReference type="SAM" id="Phobius"/>
    </source>
</evidence>
<dbReference type="AlphaFoldDB" id="A0A7S7NNY7"/>
<evidence type="ECO:0000313" key="10">
    <source>
        <dbReference type="EMBL" id="QOY87095.1"/>
    </source>
</evidence>
<evidence type="ECO:0000256" key="3">
    <source>
        <dbReference type="ARBA" id="ARBA00022692"/>
    </source>
</evidence>
<feature type="transmembrane region" description="Helical" evidence="7">
    <location>
        <begin position="718"/>
        <end position="743"/>
    </location>
</feature>
<dbReference type="InterPro" id="IPR003838">
    <property type="entry name" value="ABC3_permease_C"/>
</dbReference>
<dbReference type="Proteomes" id="UP000593892">
    <property type="component" value="Chromosome"/>
</dbReference>
<sequence>MPFVYTIMNGIRYSLRALARTPVVSLVVVLSLALGIGANTAIFSLLHQILLRSLPVDKPQELVVLTSPGDFKGGRNSTNNSGGMDYIFSYPMFRGFERNHNGLKDIAGYRLLGANIAFQGKTLDGGVEVVSGGFFPTLNVQPLMGRMISYDDDKGAGQPVAVLSYGYWQDRLGSRADVLNQPMRVNGQVFTIVGVAPKGFTGVTLGDEPDVYVPLVFKPAMTPGWDGRDKWTDFWIYSFARLAPGTSREQAQSALNGTFSALIDEHLKADPGRNEDFRKRYRAARMKLEPGALGQSETREFMKTPLLVLIICTALVLLIAAANAANLLLARAAQRNRELSIRSALGAGKMQIMGQLLTEAMLLSAAGGVVGIILGSWVLDALISGINDPETNSYSITAHLDPKVLLFSVVVALLTGVLFGLYPAWSAARNSVSGVLKEDSNNTSASRGGVRVRKGLVTAQVAISLLLLIPMGLFLKSMVNLMHENLGIKTENVVTFRLSPDLNGYKPDRCRQLFERVEQEVAAIPGVANVAASMVPLISGSNWGNNITVEGFGKEVDDNTHSMFNAVGPGFFGKMGVALVSGREFTDSDTLAGPQVAIVNETWARHFFKDASPIGRRFKLGSGGKDPLNIEIVGVVKDSKYSGVRQKVPRLYYIPYRQDKEPGSLSFYVRSPLPTDQVSAQIRRVISGLDPDLPIESLRTLDDQVQRNIRSDKLVMQLASSFAILATLLAMLGLYGVMAFNVARRTREIGIRMALGAGSSRIRSLVLHEVTIVLAIGTVFGVPCALGLARLAESQLFGVKANDPIVVLLAVLALAIAAMAAGYLPARRATRINPVEALRYE</sequence>
<keyword evidence="2" id="KW-1003">Cell membrane</keyword>
<dbReference type="KEGG" id="pfer:IRI77_30670"/>
<accession>A0A7S7NNY7</accession>
<feature type="domain" description="MacB-like periplasmic core" evidence="9">
    <location>
        <begin position="25"/>
        <end position="256"/>
    </location>
</feature>
<evidence type="ECO:0000256" key="4">
    <source>
        <dbReference type="ARBA" id="ARBA00022989"/>
    </source>
</evidence>
<proteinExistence type="inferred from homology"/>
<evidence type="ECO:0000313" key="11">
    <source>
        <dbReference type="Proteomes" id="UP000593892"/>
    </source>
</evidence>
<name>A0A7S7NNY7_PALFE</name>
<comment type="similarity">
    <text evidence="6">Belongs to the ABC-4 integral membrane protein family.</text>
</comment>
<dbReference type="EMBL" id="CP063849">
    <property type="protein sequence ID" value="QOY87095.1"/>
    <property type="molecule type" value="Genomic_DNA"/>
</dbReference>
<feature type="transmembrane region" description="Helical" evidence="7">
    <location>
        <begin position="404"/>
        <end position="425"/>
    </location>
</feature>
<feature type="transmembrane region" description="Helical" evidence="7">
    <location>
        <begin position="770"/>
        <end position="792"/>
    </location>
</feature>
<dbReference type="InterPro" id="IPR017800">
    <property type="entry name" value="ADOP"/>
</dbReference>
<dbReference type="Pfam" id="PF12704">
    <property type="entry name" value="MacB_PCD"/>
    <property type="match status" value="2"/>
</dbReference>
<dbReference type="RefSeq" id="WP_194448764.1">
    <property type="nucleotide sequence ID" value="NZ_CP063849.1"/>
</dbReference>
<evidence type="ECO:0000256" key="5">
    <source>
        <dbReference type="ARBA" id="ARBA00023136"/>
    </source>
</evidence>
<feature type="transmembrane region" description="Helical" evidence="7">
    <location>
        <begin position="21"/>
        <end position="46"/>
    </location>
</feature>
<dbReference type="PANTHER" id="PTHR30572">
    <property type="entry name" value="MEMBRANE COMPONENT OF TRANSPORTER-RELATED"/>
    <property type="match status" value="1"/>
</dbReference>
<evidence type="ECO:0000256" key="2">
    <source>
        <dbReference type="ARBA" id="ARBA00022475"/>
    </source>
</evidence>
<dbReference type="GO" id="GO:0005886">
    <property type="term" value="C:plasma membrane"/>
    <property type="evidence" value="ECO:0007669"/>
    <property type="project" value="UniProtKB-SubCell"/>
</dbReference>
<dbReference type="NCBIfam" id="TIGR03434">
    <property type="entry name" value="ADOP"/>
    <property type="match status" value="1"/>
</dbReference>
<feature type="domain" description="MacB-like periplasmic core" evidence="9">
    <location>
        <begin position="461"/>
        <end position="684"/>
    </location>
</feature>
<keyword evidence="4 7" id="KW-1133">Transmembrane helix</keyword>
<protein>
    <submittedName>
        <fullName evidence="10">ABC transporter permease</fullName>
    </submittedName>
</protein>
<dbReference type="PANTHER" id="PTHR30572:SF4">
    <property type="entry name" value="ABC TRANSPORTER PERMEASE YTRF"/>
    <property type="match status" value="1"/>
</dbReference>
<organism evidence="10 11">
    <name type="scientific">Paludibaculum fermentans</name>
    <dbReference type="NCBI Taxonomy" id="1473598"/>
    <lineage>
        <taxon>Bacteria</taxon>
        <taxon>Pseudomonadati</taxon>
        <taxon>Acidobacteriota</taxon>
        <taxon>Terriglobia</taxon>
        <taxon>Bryobacterales</taxon>
        <taxon>Bryobacteraceae</taxon>
        <taxon>Paludibaculum</taxon>
    </lineage>
</organism>
<evidence type="ECO:0000256" key="1">
    <source>
        <dbReference type="ARBA" id="ARBA00004651"/>
    </source>
</evidence>
<gene>
    <name evidence="10" type="ORF">IRI77_30670</name>
</gene>
<evidence type="ECO:0000256" key="6">
    <source>
        <dbReference type="ARBA" id="ARBA00038076"/>
    </source>
</evidence>
<feature type="domain" description="ABC3 transporter permease C-terminal" evidence="8">
    <location>
        <begin position="721"/>
        <end position="834"/>
    </location>
</feature>
<comment type="subcellular location">
    <subcellularLocation>
        <location evidence="1">Cell membrane</location>
        <topology evidence="1">Multi-pass membrane protein</topology>
    </subcellularLocation>
</comment>
<evidence type="ECO:0000259" key="9">
    <source>
        <dbReference type="Pfam" id="PF12704"/>
    </source>
</evidence>
<dbReference type="Pfam" id="PF02687">
    <property type="entry name" value="FtsX"/>
    <property type="match status" value="2"/>
</dbReference>
<feature type="transmembrane region" description="Helical" evidence="7">
    <location>
        <begin position="456"/>
        <end position="475"/>
    </location>
</feature>
<feature type="transmembrane region" description="Helical" evidence="7">
    <location>
        <begin position="804"/>
        <end position="824"/>
    </location>
</feature>
<keyword evidence="11" id="KW-1185">Reference proteome</keyword>
<feature type="transmembrane region" description="Helical" evidence="7">
    <location>
        <begin position="360"/>
        <end position="384"/>
    </location>
</feature>
<dbReference type="InterPro" id="IPR050250">
    <property type="entry name" value="Macrolide_Exporter_MacB"/>
</dbReference>
<reference evidence="10 11" key="1">
    <citation type="submission" date="2020-10" db="EMBL/GenBank/DDBJ databases">
        <title>Complete genome sequence of Paludibaculum fermentans P105T, a facultatively anaerobic acidobacterium capable of dissimilatory Fe(III) reduction.</title>
        <authorList>
            <person name="Dedysh S.N."/>
            <person name="Beletsky A.V."/>
            <person name="Kulichevskaya I.S."/>
            <person name="Mardanov A.V."/>
            <person name="Ravin N.V."/>
        </authorList>
    </citation>
    <scope>NUCLEOTIDE SEQUENCE [LARGE SCALE GENOMIC DNA]</scope>
    <source>
        <strain evidence="10 11">P105</strain>
    </source>
</reference>